<evidence type="ECO:0000256" key="7">
    <source>
        <dbReference type="SAM" id="MobiDB-lite"/>
    </source>
</evidence>
<evidence type="ECO:0000256" key="6">
    <source>
        <dbReference type="ARBA" id="ARBA00023180"/>
    </source>
</evidence>
<keyword evidence="8" id="KW-0472">Membrane</keyword>
<keyword evidence="5" id="KW-1015">Disulfide bond</keyword>
<keyword evidence="8" id="KW-0812">Transmembrane</keyword>
<reference evidence="9" key="1">
    <citation type="submission" date="2023-07" db="EMBL/GenBank/DDBJ databases">
        <authorList>
            <consortium name="AG Swart"/>
            <person name="Singh M."/>
            <person name="Singh A."/>
            <person name="Seah K."/>
            <person name="Emmerich C."/>
        </authorList>
    </citation>
    <scope>NUCLEOTIDE SEQUENCE</scope>
    <source>
        <strain evidence="9">DP1</strain>
    </source>
</reference>
<sequence length="479" mass="54924">MLTNAADETEDELVFTMLITRHGARSPTDQVPSDASITSDSFKIYLGDLTHSGERQHYLEGTKFKKIYAEDEEIIDKNFNPNEFYVESTDFNRTLMSAYSQMLGYFPIGSLPELSKAHTTKANPPFKFNGDNKVTKRLRNKATESSFQPVPIHVSGLDDIMRAMDKDVCPYQSVLRKQYTETDEWEELNKKYQQLLFPELHEKYGIKEENLDFSASYTYIDNYYSAWFEQMDIEKELSPEAKTLVDEILRDGLYEGFYGLDLAVRLATTRFFDFLRQTLAYKINAVLEVKNTPEFYKEIKYMYLSSHDTSLTAIMSGLQQKQDEPPFFASNIIFELRRKKNSNANDKSDFTVTVKWNGKDVNLGGKDICENSACPFPIVNQFLESRLYDGNLDHTCKYGPSSTSKSSAWLFVLLAIAIFIALSNIGYFVMRSINNKKRNQGGKAGYNGFEDEENSLKNDINKSKSTISATSRYMDENSD</sequence>
<evidence type="ECO:0000256" key="5">
    <source>
        <dbReference type="ARBA" id="ARBA00023157"/>
    </source>
</evidence>
<gene>
    <name evidence="9" type="ORF">ECRASSUSDP1_LOCUS8440</name>
</gene>
<accession>A0AAD1UDG4</accession>
<dbReference type="PANTHER" id="PTHR11567:SF211">
    <property type="entry name" value="PROSTATIC ACID PHOSPHATASE"/>
    <property type="match status" value="1"/>
</dbReference>
<proteinExistence type="inferred from homology"/>
<dbReference type="AlphaFoldDB" id="A0AAD1UDG4"/>
<feature type="region of interest" description="Disordered" evidence="7">
    <location>
        <begin position="460"/>
        <end position="479"/>
    </location>
</feature>
<dbReference type="Pfam" id="PF00328">
    <property type="entry name" value="His_Phos_2"/>
    <property type="match status" value="1"/>
</dbReference>
<feature type="transmembrane region" description="Helical" evidence="8">
    <location>
        <begin position="408"/>
        <end position="430"/>
    </location>
</feature>
<evidence type="ECO:0000256" key="1">
    <source>
        <dbReference type="ARBA" id="ARBA00000032"/>
    </source>
</evidence>
<dbReference type="InterPro" id="IPR000560">
    <property type="entry name" value="His_Pase_clade-2"/>
</dbReference>
<evidence type="ECO:0000256" key="2">
    <source>
        <dbReference type="ARBA" id="ARBA00005375"/>
    </source>
</evidence>
<protein>
    <recommendedName>
        <fullName evidence="11">Acid phosphatase</fullName>
    </recommendedName>
</protein>
<evidence type="ECO:0000313" key="9">
    <source>
        <dbReference type="EMBL" id="CAI2367163.1"/>
    </source>
</evidence>
<dbReference type="SUPFAM" id="SSF53254">
    <property type="entry name" value="Phosphoglycerate mutase-like"/>
    <property type="match status" value="1"/>
</dbReference>
<evidence type="ECO:0000256" key="3">
    <source>
        <dbReference type="ARBA" id="ARBA00022729"/>
    </source>
</evidence>
<organism evidence="9 10">
    <name type="scientific">Euplotes crassus</name>
    <dbReference type="NCBI Taxonomy" id="5936"/>
    <lineage>
        <taxon>Eukaryota</taxon>
        <taxon>Sar</taxon>
        <taxon>Alveolata</taxon>
        <taxon>Ciliophora</taxon>
        <taxon>Intramacronucleata</taxon>
        <taxon>Spirotrichea</taxon>
        <taxon>Hypotrichia</taxon>
        <taxon>Euplotida</taxon>
        <taxon>Euplotidae</taxon>
        <taxon>Moneuplotes</taxon>
    </lineage>
</organism>
<comment type="caution">
    <text evidence="9">The sequence shown here is derived from an EMBL/GenBank/DDBJ whole genome shotgun (WGS) entry which is preliminary data.</text>
</comment>
<name>A0AAD1UDG4_EUPCR</name>
<evidence type="ECO:0000256" key="8">
    <source>
        <dbReference type="SAM" id="Phobius"/>
    </source>
</evidence>
<keyword evidence="6" id="KW-0325">Glycoprotein</keyword>
<dbReference type="Proteomes" id="UP001295684">
    <property type="component" value="Unassembled WGS sequence"/>
</dbReference>
<keyword evidence="4" id="KW-0378">Hydrolase</keyword>
<dbReference type="Gene3D" id="3.40.50.1240">
    <property type="entry name" value="Phosphoglycerate mutase-like"/>
    <property type="match status" value="1"/>
</dbReference>
<evidence type="ECO:0000256" key="4">
    <source>
        <dbReference type="ARBA" id="ARBA00022801"/>
    </source>
</evidence>
<evidence type="ECO:0008006" key="11">
    <source>
        <dbReference type="Google" id="ProtNLM"/>
    </source>
</evidence>
<dbReference type="GO" id="GO:0003993">
    <property type="term" value="F:acid phosphatase activity"/>
    <property type="evidence" value="ECO:0007669"/>
    <property type="project" value="UniProtKB-EC"/>
</dbReference>
<dbReference type="CDD" id="cd07061">
    <property type="entry name" value="HP_HAP_like"/>
    <property type="match status" value="1"/>
</dbReference>
<evidence type="ECO:0000313" key="10">
    <source>
        <dbReference type="Proteomes" id="UP001295684"/>
    </source>
</evidence>
<dbReference type="PANTHER" id="PTHR11567">
    <property type="entry name" value="ACID PHOSPHATASE-RELATED"/>
    <property type="match status" value="1"/>
</dbReference>
<keyword evidence="3" id="KW-0732">Signal</keyword>
<comment type="catalytic activity">
    <reaction evidence="1">
        <text>a phosphate monoester + H2O = an alcohol + phosphate</text>
        <dbReference type="Rhea" id="RHEA:15017"/>
        <dbReference type="ChEBI" id="CHEBI:15377"/>
        <dbReference type="ChEBI" id="CHEBI:30879"/>
        <dbReference type="ChEBI" id="CHEBI:43474"/>
        <dbReference type="ChEBI" id="CHEBI:67140"/>
        <dbReference type="EC" id="3.1.3.2"/>
    </reaction>
</comment>
<dbReference type="EMBL" id="CAMPGE010008258">
    <property type="protein sequence ID" value="CAI2367163.1"/>
    <property type="molecule type" value="Genomic_DNA"/>
</dbReference>
<dbReference type="InterPro" id="IPR050645">
    <property type="entry name" value="Histidine_acid_phosphatase"/>
</dbReference>
<keyword evidence="10" id="KW-1185">Reference proteome</keyword>
<keyword evidence="8" id="KW-1133">Transmembrane helix</keyword>
<comment type="similarity">
    <text evidence="2">Belongs to the histidine acid phosphatase family.</text>
</comment>
<dbReference type="InterPro" id="IPR029033">
    <property type="entry name" value="His_PPase_superfam"/>
</dbReference>